<evidence type="ECO:0000256" key="1">
    <source>
        <dbReference type="SAM" id="MobiDB-lite"/>
    </source>
</evidence>
<evidence type="ECO:0000313" key="4">
    <source>
        <dbReference type="EMBL" id="MBD3323821.1"/>
    </source>
</evidence>
<dbReference type="InterPro" id="IPR013830">
    <property type="entry name" value="SGNH_hydro"/>
</dbReference>
<evidence type="ECO:0000256" key="2">
    <source>
        <dbReference type="SAM" id="SignalP"/>
    </source>
</evidence>
<dbReference type="Gene3D" id="3.40.50.1110">
    <property type="entry name" value="SGNH hydrolase"/>
    <property type="match status" value="1"/>
</dbReference>
<dbReference type="EMBL" id="WJJP01000139">
    <property type="protein sequence ID" value="MBD3323821.1"/>
    <property type="molecule type" value="Genomic_DNA"/>
</dbReference>
<sequence>MKLYSVLAALLCCGMLLSLLGCSDTTSSKNPISPQTPDPTPTPQPTATPKPTDGPKTIAAVGDSLTYGVKSAMGGYPDMLETQLRNAGYRVVVYNRGIPGEQAHSTDYRFNLVIENADIVLLMIGTNDIVNPGRCVEPNNCNTALYIESMLKKALRAGVVPFVSTVPPANPESPYAWANAGIKSLNSQIYSIAAKLSVRVVDNYAAIQSYGTSIFADSLHFTDQGYNVIARQWYNTLVRSRVLGN</sequence>
<dbReference type="PROSITE" id="PS51257">
    <property type="entry name" value="PROKAR_LIPOPROTEIN"/>
    <property type="match status" value="1"/>
</dbReference>
<name>A0A9D5Q5E4_9BACT</name>
<feature type="domain" description="SGNH hydrolase-type esterase" evidence="3">
    <location>
        <begin position="60"/>
        <end position="227"/>
    </location>
</feature>
<dbReference type="GO" id="GO:0004622">
    <property type="term" value="F:phosphatidylcholine lysophospholipase activity"/>
    <property type="evidence" value="ECO:0007669"/>
    <property type="project" value="TreeGrafter"/>
</dbReference>
<proteinExistence type="predicted"/>
<dbReference type="Proteomes" id="UP000649604">
    <property type="component" value="Unassembled WGS sequence"/>
</dbReference>
<dbReference type="SUPFAM" id="SSF52266">
    <property type="entry name" value="SGNH hydrolase"/>
    <property type="match status" value="1"/>
</dbReference>
<keyword evidence="2" id="KW-0732">Signal</keyword>
<dbReference type="Pfam" id="PF13472">
    <property type="entry name" value="Lipase_GDSL_2"/>
    <property type="match status" value="1"/>
</dbReference>
<dbReference type="PANTHER" id="PTHR30383">
    <property type="entry name" value="THIOESTERASE 1/PROTEASE 1/LYSOPHOSPHOLIPASE L1"/>
    <property type="match status" value="1"/>
</dbReference>
<feature type="chain" id="PRO_5039292505" description="SGNH hydrolase-type esterase domain-containing protein" evidence="2">
    <location>
        <begin position="24"/>
        <end position="245"/>
    </location>
</feature>
<organism evidence="4 5">
    <name type="scientific">candidate division KSB3 bacterium</name>
    <dbReference type="NCBI Taxonomy" id="2044937"/>
    <lineage>
        <taxon>Bacteria</taxon>
        <taxon>candidate division KSB3</taxon>
    </lineage>
</organism>
<gene>
    <name evidence="4" type="ORF">GF339_04510</name>
</gene>
<reference evidence="4" key="1">
    <citation type="submission" date="2019-11" db="EMBL/GenBank/DDBJ databases">
        <title>Microbial mats filling the niche in hypersaline microbial mats.</title>
        <authorList>
            <person name="Wong H.L."/>
            <person name="Macleod F.I."/>
            <person name="White R.A. III"/>
            <person name="Burns B.P."/>
        </authorList>
    </citation>
    <scope>NUCLEOTIDE SEQUENCE</scope>
    <source>
        <strain evidence="4">Rbin_158</strain>
    </source>
</reference>
<comment type="caution">
    <text evidence="4">The sequence shown here is derived from an EMBL/GenBank/DDBJ whole genome shotgun (WGS) entry which is preliminary data.</text>
</comment>
<dbReference type="AlphaFoldDB" id="A0A9D5Q5E4"/>
<evidence type="ECO:0000259" key="3">
    <source>
        <dbReference type="Pfam" id="PF13472"/>
    </source>
</evidence>
<protein>
    <recommendedName>
        <fullName evidence="3">SGNH hydrolase-type esterase domain-containing protein</fullName>
    </recommendedName>
</protein>
<evidence type="ECO:0000313" key="5">
    <source>
        <dbReference type="Proteomes" id="UP000649604"/>
    </source>
</evidence>
<dbReference type="PANTHER" id="PTHR30383:SF5">
    <property type="entry name" value="SGNH HYDROLASE-TYPE ESTERASE DOMAIN-CONTAINING PROTEIN"/>
    <property type="match status" value="1"/>
</dbReference>
<feature type="region of interest" description="Disordered" evidence="1">
    <location>
        <begin position="27"/>
        <end position="56"/>
    </location>
</feature>
<dbReference type="InterPro" id="IPR051532">
    <property type="entry name" value="Ester_Hydrolysis_Enzymes"/>
</dbReference>
<dbReference type="InterPro" id="IPR036514">
    <property type="entry name" value="SGNH_hydro_sf"/>
</dbReference>
<feature type="signal peptide" evidence="2">
    <location>
        <begin position="1"/>
        <end position="23"/>
    </location>
</feature>
<accession>A0A9D5Q5E4</accession>
<feature type="compositionally biased region" description="Pro residues" evidence="1">
    <location>
        <begin position="34"/>
        <end position="48"/>
    </location>
</feature>